<gene>
    <name evidence="7" type="ORF">D3869_32425</name>
</gene>
<name>A0A4D8RFD8_AZOBR</name>
<dbReference type="InterPro" id="IPR007197">
    <property type="entry name" value="rSAM"/>
</dbReference>
<dbReference type="Gene3D" id="3.20.20.70">
    <property type="entry name" value="Aldolase class I"/>
    <property type="match status" value="1"/>
</dbReference>
<keyword evidence="3" id="KW-0479">Metal-binding</keyword>
<dbReference type="InterPro" id="IPR058240">
    <property type="entry name" value="rSAM_sf"/>
</dbReference>
<dbReference type="Proteomes" id="UP000298693">
    <property type="component" value="Plasmid p5"/>
</dbReference>
<dbReference type="CDD" id="cd01335">
    <property type="entry name" value="Radical_SAM"/>
    <property type="match status" value="1"/>
</dbReference>
<dbReference type="Pfam" id="PF04055">
    <property type="entry name" value="Radical_SAM"/>
    <property type="match status" value="1"/>
</dbReference>
<dbReference type="GO" id="GO:0003824">
    <property type="term" value="F:catalytic activity"/>
    <property type="evidence" value="ECO:0007669"/>
    <property type="project" value="InterPro"/>
</dbReference>
<dbReference type="SFLD" id="SFLDS00029">
    <property type="entry name" value="Radical_SAM"/>
    <property type="match status" value="1"/>
</dbReference>
<evidence type="ECO:0000256" key="3">
    <source>
        <dbReference type="ARBA" id="ARBA00022723"/>
    </source>
</evidence>
<dbReference type="GO" id="GO:0051536">
    <property type="term" value="F:iron-sulfur cluster binding"/>
    <property type="evidence" value="ECO:0007669"/>
    <property type="project" value="UniProtKB-KW"/>
</dbReference>
<feature type="domain" description="Radical SAM core" evidence="6">
    <location>
        <begin position="31"/>
        <end position="268"/>
    </location>
</feature>
<organism evidence="7 8">
    <name type="scientific">Azospirillum brasilense</name>
    <dbReference type="NCBI Taxonomy" id="192"/>
    <lineage>
        <taxon>Bacteria</taxon>
        <taxon>Pseudomonadati</taxon>
        <taxon>Pseudomonadota</taxon>
        <taxon>Alphaproteobacteria</taxon>
        <taxon>Rhodospirillales</taxon>
        <taxon>Azospirillaceae</taxon>
        <taxon>Azospirillum</taxon>
    </lineage>
</organism>
<protein>
    <submittedName>
        <fullName evidence="7">Radical SAM protein</fullName>
    </submittedName>
</protein>
<comment type="cofactor">
    <cofactor evidence="1">
        <name>[4Fe-4S] cluster</name>
        <dbReference type="ChEBI" id="CHEBI:49883"/>
    </cofactor>
</comment>
<keyword evidence="2" id="KW-0949">S-adenosyl-L-methionine</keyword>
<accession>A0A4D8RFD8</accession>
<dbReference type="SMART" id="SM00729">
    <property type="entry name" value="Elp3"/>
    <property type="match status" value="1"/>
</dbReference>
<evidence type="ECO:0000256" key="4">
    <source>
        <dbReference type="ARBA" id="ARBA00023004"/>
    </source>
</evidence>
<proteinExistence type="predicted"/>
<keyword evidence="5" id="KW-0411">Iron-sulfur</keyword>
<dbReference type="InterPro" id="IPR050377">
    <property type="entry name" value="Radical_SAM_PqqE_MftC-like"/>
</dbReference>
<keyword evidence="4" id="KW-0408">Iron</keyword>
<dbReference type="SUPFAM" id="SSF102114">
    <property type="entry name" value="Radical SAM enzymes"/>
    <property type="match status" value="1"/>
</dbReference>
<sequence>MYALKNSVASSPFDNEKEAILAWEQGKEVVTNNPVLLSIESTSVCNLRCVMCPHAIGAVHRPKHMDQEIAGKLENFLKSAKNVQLHGIGEPLLSPAFWQFLSAIKDNHQAHIEVNSNAVLLTDTAIEKILNSNLSTINISLDGCSREMYKKIRGESFEKVAKNIKRLCEKRNERPDSKLKVWLNMTIMKENYKEIVHFVHFAKAIGADHTHFNDLNDFDPEALASWAVTKGDFTFKYSEQMIGDIIDDVTKNLQEAKSHAEILRIGFSISGNKKLHLE</sequence>
<evidence type="ECO:0000313" key="7">
    <source>
        <dbReference type="EMBL" id="QCO19950.1"/>
    </source>
</evidence>
<dbReference type="GO" id="GO:0046872">
    <property type="term" value="F:metal ion binding"/>
    <property type="evidence" value="ECO:0007669"/>
    <property type="project" value="UniProtKB-KW"/>
</dbReference>
<evidence type="ECO:0000256" key="2">
    <source>
        <dbReference type="ARBA" id="ARBA00022691"/>
    </source>
</evidence>
<evidence type="ECO:0000259" key="6">
    <source>
        <dbReference type="PROSITE" id="PS51918"/>
    </source>
</evidence>
<dbReference type="SFLD" id="SFLDG01067">
    <property type="entry name" value="SPASM/twitch_domain_containing"/>
    <property type="match status" value="1"/>
</dbReference>
<evidence type="ECO:0000313" key="8">
    <source>
        <dbReference type="Proteomes" id="UP000298693"/>
    </source>
</evidence>
<dbReference type="InterPro" id="IPR013785">
    <property type="entry name" value="Aldolase_TIM"/>
</dbReference>
<dbReference type="PROSITE" id="PS51918">
    <property type="entry name" value="RADICAL_SAM"/>
    <property type="match status" value="1"/>
</dbReference>
<geneLocation type="plasmid" evidence="7">
    <name>p5</name>
</geneLocation>
<dbReference type="PANTHER" id="PTHR11228:SF7">
    <property type="entry name" value="PQQA PEPTIDE CYCLASE"/>
    <property type="match status" value="1"/>
</dbReference>
<dbReference type="PANTHER" id="PTHR11228">
    <property type="entry name" value="RADICAL SAM DOMAIN PROTEIN"/>
    <property type="match status" value="1"/>
</dbReference>
<evidence type="ECO:0000256" key="5">
    <source>
        <dbReference type="ARBA" id="ARBA00023014"/>
    </source>
</evidence>
<dbReference type="AlphaFoldDB" id="A0A4D8RFD8"/>
<dbReference type="InterPro" id="IPR006638">
    <property type="entry name" value="Elp3/MiaA/NifB-like_rSAM"/>
</dbReference>
<keyword evidence="7" id="KW-0614">Plasmid</keyword>
<dbReference type="RefSeq" id="WP_137143739.1">
    <property type="nucleotide sequence ID" value="NZ_CP032350.1"/>
</dbReference>
<evidence type="ECO:0000256" key="1">
    <source>
        <dbReference type="ARBA" id="ARBA00001966"/>
    </source>
</evidence>
<reference evidence="7 8" key="1">
    <citation type="submission" date="2018-09" db="EMBL/GenBank/DDBJ databases">
        <title>Whole genome based analysis of evolution and adaptive divergence in Indian and Brazilian strains of Azospirillum brasilense.</title>
        <authorList>
            <person name="Singh C."/>
            <person name="Tripathi A.K."/>
        </authorList>
    </citation>
    <scope>NUCLEOTIDE SEQUENCE [LARGE SCALE GENOMIC DNA]</scope>
    <source>
        <strain evidence="7 8">MTCC4039</strain>
        <plasmid evidence="7 8">p5</plasmid>
    </source>
</reference>
<dbReference type="EMBL" id="CP032350">
    <property type="protein sequence ID" value="QCO19950.1"/>
    <property type="molecule type" value="Genomic_DNA"/>
</dbReference>